<accession>A0A645DJ34</accession>
<reference evidence="1" key="1">
    <citation type="submission" date="2019-08" db="EMBL/GenBank/DDBJ databases">
        <authorList>
            <person name="Kucharzyk K."/>
            <person name="Murdoch R.W."/>
            <person name="Higgins S."/>
            <person name="Loffler F."/>
        </authorList>
    </citation>
    <scope>NUCLEOTIDE SEQUENCE</scope>
</reference>
<comment type="caution">
    <text evidence="1">The sequence shown here is derived from an EMBL/GenBank/DDBJ whole genome shotgun (WGS) entry which is preliminary data.</text>
</comment>
<proteinExistence type="predicted"/>
<dbReference type="EMBL" id="VSSQ01036760">
    <property type="protein sequence ID" value="MPM89316.1"/>
    <property type="molecule type" value="Genomic_DNA"/>
</dbReference>
<dbReference type="AlphaFoldDB" id="A0A645DJ34"/>
<sequence>MRIRPACFLDGIEICVGCTHTHRHTTCSPACPSPTEKCAFIRSGDRHTDTAYRKNQICKPKSTREYQPFVELYVFAESRRPANVKTVLLRYLADRQPHTGAAHGKDHLRRAQVNISVGFAEIVAERDANIVGVLI</sequence>
<protein>
    <submittedName>
        <fullName evidence="1">Uncharacterized protein</fullName>
    </submittedName>
</protein>
<name>A0A645DJ34_9ZZZZ</name>
<evidence type="ECO:0000313" key="1">
    <source>
        <dbReference type="EMBL" id="MPM89316.1"/>
    </source>
</evidence>
<gene>
    <name evidence="1" type="ORF">SDC9_136425</name>
</gene>
<organism evidence="1">
    <name type="scientific">bioreactor metagenome</name>
    <dbReference type="NCBI Taxonomy" id="1076179"/>
    <lineage>
        <taxon>unclassified sequences</taxon>
        <taxon>metagenomes</taxon>
        <taxon>ecological metagenomes</taxon>
    </lineage>
</organism>